<dbReference type="HAMAP" id="MF_00962">
    <property type="entry name" value="Sigma70_FliA"/>
    <property type="match status" value="1"/>
</dbReference>
<evidence type="ECO:0000256" key="6">
    <source>
        <dbReference type="HAMAP-Rule" id="MF_00962"/>
    </source>
</evidence>
<feature type="region of interest" description="Sigma-70 factor domain-4" evidence="6">
    <location>
        <begin position="186"/>
        <end position="234"/>
    </location>
</feature>
<dbReference type="OrthoDB" id="9799825at2"/>
<dbReference type="PANTHER" id="PTHR30385:SF7">
    <property type="entry name" value="RNA POLYMERASE SIGMA FACTOR FLIA"/>
    <property type="match status" value="1"/>
</dbReference>
<dbReference type="Proteomes" id="UP000302163">
    <property type="component" value="Chromosome"/>
</dbReference>
<comment type="function">
    <text evidence="6">Sigma factors are initiation factors that promote the attachment of RNA polymerase to specific initiation sites and are then released. This sigma factor controls the expression of flagella-related genes.</text>
</comment>
<dbReference type="GO" id="GO:0006352">
    <property type="term" value="P:DNA-templated transcription initiation"/>
    <property type="evidence" value="ECO:0007669"/>
    <property type="project" value="UniProtKB-UniRule"/>
</dbReference>
<keyword evidence="3 6" id="KW-0731">Sigma factor</keyword>
<dbReference type="PRINTS" id="PR00046">
    <property type="entry name" value="SIGMA70FCT"/>
</dbReference>
<dbReference type="Gene3D" id="1.10.1740.10">
    <property type="match status" value="1"/>
</dbReference>
<comment type="subcellular location">
    <subcellularLocation>
        <location evidence="6">Cytoplasm</location>
    </subcellularLocation>
</comment>
<sequence length="241" mass="27677">MNNLYTAAGTVTDKNALWTEYAPLVRHEALRLQVRLPASVELDDLIQAGMIGLLSAIDGYDPQQGTQLRTWVTQRVRWAMMDELRERDWVPRRVRSNARDVSAAIHRVEQRLGRTASEPEVAEELGVDLETYQQILMDTNTSQLFSLDELQEEQGGSMELPDEQHARQNPLQQLLSSSLRQRVIEEIQRLPEREQLLLNLYYQQELNMKEIGAVLGVGEPRVSQLHSQVIKRLRARLQSAE</sequence>
<keyword evidence="5 6" id="KW-0804">Transcription</keyword>
<reference evidence="9 10" key="1">
    <citation type="submission" date="2019-05" db="EMBL/GenBank/DDBJ databases">
        <title>Complete genome sequence of Izhakiella calystegiae KSNA2, an endophyte isolated from beach morning glory (Calystegia soldanella).</title>
        <authorList>
            <person name="Jiang L."/>
            <person name="Jeong J.C."/>
            <person name="Kim C.Y."/>
            <person name="Kim D.H."/>
            <person name="Kim S.W."/>
            <person name="Lee j."/>
        </authorList>
    </citation>
    <scope>NUCLEOTIDE SEQUENCE [LARGE SCALE GENOMIC DNA]</scope>
    <source>
        <strain evidence="9 10">KSNA2</strain>
    </source>
</reference>
<dbReference type="PROSITE" id="PS00716">
    <property type="entry name" value="SIGMA70_2"/>
    <property type="match status" value="1"/>
</dbReference>
<dbReference type="SUPFAM" id="SSF88946">
    <property type="entry name" value="Sigma2 domain of RNA polymerase sigma factors"/>
    <property type="match status" value="1"/>
</dbReference>
<evidence type="ECO:0000256" key="1">
    <source>
        <dbReference type="ARBA" id="ARBA00022490"/>
    </source>
</evidence>
<gene>
    <name evidence="6" type="primary">fliA</name>
    <name evidence="9" type="ORF">FEM41_04750</name>
</gene>
<protein>
    <recommendedName>
        <fullName evidence="6">RNA polymerase sigma factor FliA</fullName>
    </recommendedName>
    <alternativeName>
        <fullName evidence="6">RNA polymerase sigma factor for flagellar operon</fullName>
    </alternativeName>
    <alternativeName>
        <fullName evidence="6">Sigma F</fullName>
    </alternativeName>
    <alternativeName>
        <fullName evidence="6">Sigma-28</fullName>
    </alternativeName>
</protein>
<dbReference type="NCBIfam" id="TIGR02937">
    <property type="entry name" value="sigma70-ECF"/>
    <property type="match status" value="1"/>
</dbReference>
<proteinExistence type="inferred from homology"/>
<dbReference type="InterPro" id="IPR000943">
    <property type="entry name" value="RNA_pol_sigma70"/>
</dbReference>
<dbReference type="PROSITE" id="PS00715">
    <property type="entry name" value="SIGMA70_1"/>
    <property type="match status" value="1"/>
</dbReference>
<dbReference type="PANTHER" id="PTHR30385">
    <property type="entry name" value="SIGMA FACTOR F FLAGELLAR"/>
    <property type="match status" value="1"/>
</dbReference>
<evidence type="ECO:0000259" key="8">
    <source>
        <dbReference type="PROSITE" id="PS00716"/>
    </source>
</evidence>
<dbReference type="InterPro" id="IPR007624">
    <property type="entry name" value="RNA_pol_sigma70_r3"/>
</dbReference>
<evidence type="ECO:0000256" key="4">
    <source>
        <dbReference type="ARBA" id="ARBA00023125"/>
    </source>
</evidence>
<keyword evidence="10" id="KW-1185">Reference proteome</keyword>
<dbReference type="InterPro" id="IPR014284">
    <property type="entry name" value="RNA_pol_sigma-70_dom"/>
</dbReference>
<dbReference type="FunFam" id="1.20.140.160:FF:000001">
    <property type="entry name" value="RNA polymerase sigma factor FliA"/>
    <property type="match status" value="1"/>
</dbReference>
<dbReference type="InterPro" id="IPR012845">
    <property type="entry name" value="RNA_pol_sigma_FliA_WhiG"/>
</dbReference>
<feature type="short sequence motif" description="Interaction with polymerase core subunit RpoC" evidence="6">
    <location>
        <begin position="44"/>
        <end position="47"/>
    </location>
</feature>
<evidence type="ECO:0000313" key="10">
    <source>
        <dbReference type="Proteomes" id="UP000302163"/>
    </source>
</evidence>
<keyword evidence="2 6" id="KW-0805">Transcription regulation</keyword>
<dbReference type="InterPro" id="IPR013325">
    <property type="entry name" value="RNA_pol_sigma_r2"/>
</dbReference>
<dbReference type="NCBIfam" id="NF005413">
    <property type="entry name" value="PRK06986.1"/>
    <property type="match status" value="1"/>
</dbReference>
<dbReference type="InterPro" id="IPR007630">
    <property type="entry name" value="RNA_pol_sigma70_r4"/>
</dbReference>
<dbReference type="InterPro" id="IPR013324">
    <property type="entry name" value="RNA_pol_sigma_r3/r4-like"/>
</dbReference>
<feature type="domain" description="RNA polymerase sigma-70" evidence="8">
    <location>
        <begin position="207"/>
        <end position="233"/>
    </location>
</feature>
<evidence type="ECO:0000256" key="2">
    <source>
        <dbReference type="ARBA" id="ARBA00023015"/>
    </source>
</evidence>
<dbReference type="GO" id="GO:0005737">
    <property type="term" value="C:cytoplasm"/>
    <property type="evidence" value="ECO:0007669"/>
    <property type="project" value="UniProtKB-SubCell"/>
</dbReference>
<dbReference type="AlphaFoldDB" id="A0A4P8YRV1"/>
<accession>A0A4P8YRV1</accession>
<feature type="region of interest" description="Sigma-70 factor domain-3" evidence="6">
    <location>
        <begin position="97"/>
        <end position="167"/>
    </location>
</feature>
<dbReference type="GO" id="GO:0003899">
    <property type="term" value="F:DNA-directed RNA polymerase activity"/>
    <property type="evidence" value="ECO:0007669"/>
    <property type="project" value="InterPro"/>
</dbReference>
<dbReference type="NCBIfam" id="TIGR02479">
    <property type="entry name" value="FliA_WhiG"/>
    <property type="match status" value="1"/>
</dbReference>
<organism evidence="9 10">
    <name type="scientific">Jejubacter calystegiae</name>
    <dbReference type="NCBI Taxonomy" id="2579935"/>
    <lineage>
        <taxon>Bacteria</taxon>
        <taxon>Pseudomonadati</taxon>
        <taxon>Pseudomonadota</taxon>
        <taxon>Gammaproteobacteria</taxon>
        <taxon>Enterobacterales</taxon>
        <taxon>Enterobacteriaceae</taxon>
        <taxon>Jejubacter</taxon>
    </lineage>
</organism>
<evidence type="ECO:0000313" key="9">
    <source>
        <dbReference type="EMBL" id="QCT22604.1"/>
    </source>
</evidence>
<evidence type="ECO:0000259" key="7">
    <source>
        <dbReference type="PROSITE" id="PS00715"/>
    </source>
</evidence>
<dbReference type="InterPro" id="IPR028617">
    <property type="entry name" value="Sigma70_FliA"/>
</dbReference>
<dbReference type="GO" id="GO:0003677">
    <property type="term" value="F:DNA binding"/>
    <property type="evidence" value="ECO:0007669"/>
    <property type="project" value="UniProtKB-UniRule"/>
</dbReference>
<name>A0A4P8YRV1_9ENTR</name>
<keyword evidence="1 6" id="KW-0963">Cytoplasm</keyword>
<dbReference type="RefSeq" id="WP_138099111.1">
    <property type="nucleotide sequence ID" value="NZ_CP040428.1"/>
</dbReference>
<feature type="domain" description="RNA polymerase sigma-70" evidence="7">
    <location>
        <begin position="44"/>
        <end position="57"/>
    </location>
</feature>
<evidence type="ECO:0000256" key="5">
    <source>
        <dbReference type="ARBA" id="ARBA00023163"/>
    </source>
</evidence>
<comment type="similarity">
    <text evidence="6">Belongs to the sigma-70 factor family. FliA subfamily.</text>
</comment>
<evidence type="ECO:0000256" key="3">
    <source>
        <dbReference type="ARBA" id="ARBA00023082"/>
    </source>
</evidence>
<feature type="region of interest" description="Sigma-70 factor domain-2" evidence="6">
    <location>
        <begin position="17"/>
        <end position="89"/>
    </location>
</feature>
<feature type="DNA-binding region" description="H-T-H motif" evidence="6">
    <location>
        <begin position="208"/>
        <end position="227"/>
    </location>
</feature>
<dbReference type="Pfam" id="PF04542">
    <property type="entry name" value="Sigma70_r2"/>
    <property type="match status" value="1"/>
</dbReference>
<dbReference type="KEGG" id="izh:FEM41_04750"/>
<dbReference type="Pfam" id="PF04545">
    <property type="entry name" value="Sigma70_r4"/>
    <property type="match status" value="1"/>
</dbReference>
<dbReference type="Gene3D" id="1.20.140.160">
    <property type="match status" value="1"/>
</dbReference>
<dbReference type="CDD" id="cd06171">
    <property type="entry name" value="Sigma70_r4"/>
    <property type="match status" value="1"/>
</dbReference>
<dbReference type="InterPro" id="IPR007627">
    <property type="entry name" value="RNA_pol_sigma70_r2"/>
</dbReference>
<dbReference type="SUPFAM" id="SSF88659">
    <property type="entry name" value="Sigma3 and sigma4 domains of RNA polymerase sigma factors"/>
    <property type="match status" value="2"/>
</dbReference>
<dbReference type="Pfam" id="PF04539">
    <property type="entry name" value="Sigma70_r3"/>
    <property type="match status" value="1"/>
</dbReference>
<dbReference type="GO" id="GO:0016987">
    <property type="term" value="F:sigma factor activity"/>
    <property type="evidence" value="ECO:0007669"/>
    <property type="project" value="UniProtKB-UniRule"/>
</dbReference>
<dbReference type="EMBL" id="CP040428">
    <property type="protein sequence ID" value="QCT22604.1"/>
    <property type="molecule type" value="Genomic_DNA"/>
</dbReference>
<keyword evidence="4 6" id="KW-0238">DNA-binding</keyword>